<accession>X1M840</accession>
<dbReference type="GO" id="GO:0030976">
    <property type="term" value="F:thiamine pyrophosphate binding"/>
    <property type="evidence" value="ECO:0007669"/>
    <property type="project" value="InterPro"/>
</dbReference>
<dbReference type="CDD" id="cd07035">
    <property type="entry name" value="TPP_PYR_POX_like"/>
    <property type="match status" value="1"/>
</dbReference>
<feature type="domain" description="Thiamine pyrophosphate enzyme N-terminal TPP-binding" evidence="3">
    <location>
        <begin position="5"/>
        <end position="119"/>
    </location>
</feature>
<dbReference type="InterPro" id="IPR029061">
    <property type="entry name" value="THDP-binding"/>
</dbReference>
<feature type="non-terminal residue" evidence="4">
    <location>
        <position position="191"/>
    </location>
</feature>
<dbReference type="GO" id="GO:0005948">
    <property type="term" value="C:acetolactate synthase complex"/>
    <property type="evidence" value="ECO:0007669"/>
    <property type="project" value="TreeGrafter"/>
</dbReference>
<dbReference type="Pfam" id="PF02776">
    <property type="entry name" value="TPP_enzyme_N"/>
    <property type="match status" value="1"/>
</dbReference>
<evidence type="ECO:0000256" key="1">
    <source>
        <dbReference type="ARBA" id="ARBA00001964"/>
    </source>
</evidence>
<evidence type="ECO:0000313" key="4">
    <source>
        <dbReference type="EMBL" id="GAI02504.1"/>
    </source>
</evidence>
<proteinExistence type="inferred from homology"/>
<comment type="cofactor">
    <cofactor evidence="1">
        <name>thiamine diphosphate</name>
        <dbReference type="ChEBI" id="CHEBI:58937"/>
    </cofactor>
</comment>
<evidence type="ECO:0000259" key="3">
    <source>
        <dbReference type="Pfam" id="PF02776"/>
    </source>
</evidence>
<dbReference type="AlphaFoldDB" id="X1M840"/>
<dbReference type="GO" id="GO:0009099">
    <property type="term" value="P:L-valine biosynthetic process"/>
    <property type="evidence" value="ECO:0007669"/>
    <property type="project" value="TreeGrafter"/>
</dbReference>
<dbReference type="InterPro" id="IPR045229">
    <property type="entry name" value="TPP_enz"/>
</dbReference>
<dbReference type="SUPFAM" id="SSF52518">
    <property type="entry name" value="Thiamin diphosphate-binding fold (THDP-binding)"/>
    <property type="match status" value="1"/>
</dbReference>
<protein>
    <recommendedName>
        <fullName evidence="3">Thiamine pyrophosphate enzyme N-terminal TPP-binding domain-containing protein</fullName>
    </recommendedName>
</protein>
<dbReference type="PANTHER" id="PTHR18968">
    <property type="entry name" value="THIAMINE PYROPHOSPHATE ENZYMES"/>
    <property type="match status" value="1"/>
</dbReference>
<dbReference type="GO" id="GO:0003984">
    <property type="term" value="F:acetolactate synthase activity"/>
    <property type="evidence" value="ECO:0007669"/>
    <property type="project" value="TreeGrafter"/>
</dbReference>
<dbReference type="InterPro" id="IPR012001">
    <property type="entry name" value="Thiamin_PyroP_enz_TPP-bd_dom"/>
</dbReference>
<dbReference type="GO" id="GO:0050660">
    <property type="term" value="F:flavin adenine dinucleotide binding"/>
    <property type="evidence" value="ECO:0007669"/>
    <property type="project" value="TreeGrafter"/>
</dbReference>
<dbReference type="EMBL" id="BARV01012196">
    <property type="protein sequence ID" value="GAI02504.1"/>
    <property type="molecule type" value="Genomic_DNA"/>
</dbReference>
<name>X1M840_9ZZZZ</name>
<gene>
    <name evidence="4" type="ORF">S06H3_22716</name>
</gene>
<evidence type="ECO:0000256" key="2">
    <source>
        <dbReference type="ARBA" id="ARBA00007812"/>
    </source>
</evidence>
<sequence length="191" mass="20876">MSPIDGSHLVAKALKVEGVKYIFSLCGGTIIPIYEGCRDEGIEVIDCRHEQAAAFAAQAWAKVTGNPGVAVATAGPGVTNMTTAIANAFRDSIPMIAIGGRTPFTQWDMDPPQDLDHVAHMRPITKWARSVLETRRIPEYLSVAFRQAIGPKPGPAFLEIPQNVLQDEVEESKVRFPKRYRPTARPQGDPN</sequence>
<dbReference type="GO" id="GO:0009097">
    <property type="term" value="P:isoleucine biosynthetic process"/>
    <property type="evidence" value="ECO:0007669"/>
    <property type="project" value="TreeGrafter"/>
</dbReference>
<organism evidence="4">
    <name type="scientific">marine sediment metagenome</name>
    <dbReference type="NCBI Taxonomy" id="412755"/>
    <lineage>
        <taxon>unclassified sequences</taxon>
        <taxon>metagenomes</taxon>
        <taxon>ecological metagenomes</taxon>
    </lineage>
</organism>
<dbReference type="PANTHER" id="PTHR18968:SF166">
    <property type="entry name" value="2-HYDROXYACYL-COA LYASE 2"/>
    <property type="match status" value="1"/>
</dbReference>
<reference evidence="4" key="1">
    <citation type="journal article" date="2014" name="Front. Microbiol.">
        <title>High frequency of phylogenetically diverse reductive dehalogenase-homologous genes in deep subseafloor sedimentary metagenomes.</title>
        <authorList>
            <person name="Kawai M."/>
            <person name="Futagami T."/>
            <person name="Toyoda A."/>
            <person name="Takaki Y."/>
            <person name="Nishi S."/>
            <person name="Hori S."/>
            <person name="Arai W."/>
            <person name="Tsubouchi T."/>
            <person name="Morono Y."/>
            <person name="Uchiyama I."/>
            <person name="Ito T."/>
            <person name="Fujiyama A."/>
            <person name="Inagaki F."/>
            <person name="Takami H."/>
        </authorList>
    </citation>
    <scope>NUCLEOTIDE SEQUENCE</scope>
    <source>
        <strain evidence="4">Expedition CK06-06</strain>
    </source>
</reference>
<dbReference type="FunFam" id="3.40.50.970:FF:000007">
    <property type="entry name" value="Acetolactate synthase"/>
    <property type="match status" value="1"/>
</dbReference>
<dbReference type="Gene3D" id="3.40.50.970">
    <property type="match status" value="1"/>
</dbReference>
<comment type="similarity">
    <text evidence="2">Belongs to the TPP enzyme family.</text>
</comment>
<comment type="caution">
    <text evidence="4">The sequence shown here is derived from an EMBL/GenBank/DDBJ whole genome shotgun (WGS) entry which is preliminary data.</text>
</comment>